<evidence type="ECO:0000313" key="1">
    <source>
        <dbReference type="EMBL" id="KAG8005511.1"/>
    </source>
</evidence>
<dbReference type="EMBL" id="CM024810">
    <property type="protein sequence ID" value="KAG8005511.1"/>
    <property type="molecule type" value="Genomic_DNA"/>
</dbReference>
<name>A0ACB7EXK1_NIBAL</name>
<evidence type="ECO:0000313" key="2">
    <source>
        <dbReference type="Proteomes" id="UP000805704"/>
    </source>
</evidence>
<comment type="caution">
    <text evidence="1">The sequence shown here is derived from an EMBL/GenBank/DDBJ whole genome shotgun (WGS) entry which is preliminary data.</text>
</comment>
<organism evidence="1 2">
    <name type="scientific">Nibea albiflora</name>
    <name type="common">Yellow drum</name>
    <name type="synonym">Corvina albiflora</name>
    <dbReference type="NCBI Taxonomy" id="240163"/>
    <lineage>
        <taxon>Eukaryota</taxon>
        <taxon>Metazoa</taxon>
        <taxon>Chordata</taxon>
        <taxon>Craniata</taxon>
        <taxon>Vertebrata</taxon>
        <taxon>Euteleostomi</taxon>
        <taxon>Actinopterygii</taxon>
        <taxon>Neopterygii</taxon>
        <taxon>Teleostei</taxon>
        <taxon>Neoteleostei</taxon>
        <taxon>Acanthomorphata</taxon>
        <taxon>Eupercaria</taxon>
        <taxon>Sciaenidae</taxon>
        <taxon>Nibea</taxon>
    </lineage>
</organism>
<accession>A0ACB7EXK1</accession>
<proteinExistence type="predicted"/>
<sequence length="68" mass="7348">MSSSPSTPAFTQKQQVYSPFPSVKQPRKSAAARNLGLYGPTSRTPTVHFPQLSRNLNRSSGAGTTGRR</sequence>
<gene>
    <name evidence="1" type="primary">TBC1D30</name>
    <name evidence="1" type="ORF">GBF38_001362</name>
</gene>
<dbReference type="Proteomes" id="UP000805704">
    <property type="component" value="Chromosome 22"/>
</dbReference>
<protein>
    <submittedName>
        <fullName evidence="1">TBC1 domain family member 30</fullName>
    </submittedName>
</protein>
<keyword evidence="2" id="KW-1185">Reference proteome</keyword>
<reference evidence="1" key="1">
    <citation type="submission" date="2020-04" db="EMBL/GenBank/DDBJ databases">
        <title>A chromosome-scale assembly and high-density genetic map of the yellow drum (Nibea albiflora) genome.</title>
        <authorList>
            <person name="Xu D."/>
            <person name="Zhang W."/>
            <person name="Chen R."/>
            <person name="Tan P."/>
            <person name="Wang L."/>
            <person name="Song H."/>
            <person name="Tian L."/>
            <person name="Zhu Q."/>
            <person name="Wang B."/>
        </authorList>
    </citation>
    <scope>NUCLEOTIDE SEQUENCE</scope>
    <source>
        <strain evidence="1">ZJHYS-2018</strain>
    </source>
</reference>